<proteinExistence type="predicted"/>
<reference evidence="3" key="1">
    <citation type="journal article" date="2021" name="Int. J. Syst. Evol. Microbiol.">
        <title>Actinocatenispora comari sp. nov., an endophytic actinomycete isolated from aerial parts of Comarum salesowianum.</title>
        <authorList>
            <person name="Oyunbileg N."/>
            <person name="Iizaka Y."/>
            <person name="Hamada M."/>
            <person name="Davaapurev B.O."/>
            <person name="Fukumoto A."/>
            <person name="Tsetseg B."/>
            <person name="Kato F."/>
            <person name="Tamura T."/>
            <person name="Batkhuu J."/>
            <person name="Anzai Y."/>
        </authorList>
    </citation>
    <scope>NUCLEOTIDE SEQUENCE [LARGE SCALE GENOMIC DNA]</scope>
    <source>
        <strain evidence="3">NUM-2625</strain>
    </source>
</reference>
<evidence type="ECO:0000313" key="3">
    <source>
        <dbReference type="Proteomes" id="UP000614996"/>
    </source>
</evidence>
<feature type="region of interest" description="Disordered" evidence="1">
    <location>
        <begin position="1"/>
        <end position="20"/>
    </location>
</feature>
<feature type="region of interest" description="Disordered" evidence="1">
    <location>
        <begin position="97"/>
        <end position="190"/>
    </location>
</feature>
<evidence type="ECO:0000313" key="2">
    <source>
        <dbReference type="EMBL" id="GIL28808.1"/>
    </source>
</evidence>
<gene>
    <name evidence="2" type="ORF">NUM_40620</name>
</gene>
<protein>
    <submittedName>
        <fullName evidence="2">Uncharacterized protein</fullName>
    </submittedName>
</protein>
<keyword evidence="3" id="KW-1185">Reference proteome</keyword>
<feature type="compositionally biased region" description="Low complexity" evidence="1">
    <location>
        <begin position="148"/>
        <end position="180"/>
    </location>
</feature>
<dbReference type="AlphaFoldDB" id="A0A8J4EMH5"/>
<feature type="compositionally biased region" description="Low complexity" evidence="1">
    <location>
        <begin position="110"/>
        <end position="140"/>
    </location>
</feature>
<dbReference type="Proteomes" id="UP000614996">
    <property type="component" value="Unassembled WGS sequence"/>
</dbReference>
<name>A0A8J4EMH5_9ACTN</name>
<accession>A0A8J4EMH5</accession>
<feature type="compositionally biased region" description="Low complexity" evidence="1">
    <location>
        <begin position="1"/>
        <end position="12"/>
    </location>
</feature>
<organism evidence="2 3">
    <name type="scientific">Actinocatenispora comari</name>
    <dbReference type="NCBI Taxonomy" id="2807577"/>
    <lineage>
        <taxon>Bacteria</taxon>
        <taxon>Bacillati</taxon>
        <taxon>Actinomycetota</taxon>
        <taxon>Actinomycetes</taxon>
        <taxon>Micromonosporales</taxon>
        <taxon>Micromonosporaceae</taxon>
        <taxon>Actinocatenispora</taxon>
    </lineage>
</organism>
<evidence type="ECO:0000256" key="1">
    <source>
        <dbReference type="SAM" id="MobiDB-lite"/>
    </source>
</evidence>
<comment type="caution">
    <text evidence="2">The sequence shown here is derived from an EMBL/GenBank/DDBJ whole genome shotgun (WGS) entry which is preliminary data.</text>
</comment>
<dbReference type="EMBL" id="BOPO01000077">
    <property type="protein sequence ID" value="GIL28808.1"/>
    <property type="molecule type" value="Genomic_DNA"/>
</dbReference>
<sequence>MPVEVAGRPARGAGRDGSAPVAHAAVRDEARLLVTGVLAAASRAASGWPGEAGCRCPLCRAAAAVREPDPQLSERLADAVGTVADGVAGLLRAWSDGAAGQHRTGPAGNSPAGEPSADGASADGASADGAFAGEPSADGASFGGSSDGGSSVDGASGAAAGAAGPGGDPAAAAGEPADGGVQTKGDVGCQ</sequence>